<keyword evidence="4" id="KW-1185">Reference proteome</keyword>
<proteinExistence type="predicted"/>
<evidence type="ECO:0000313" key="3">
    <source>
        <dbReference type="EMBL" id="SNZ12864.1"/>
    </source>
</evidence>
<dbReference type="Gene3D" id="3.10.450.90">
    <property type="entry name" value="ArcTGT, C2 domain"/>
    <property type="match status" value="1"/>
</dbReference>
<dbReference type="CDD" id="cd21149">
    <property type="entry name" value="PUA_archaeosine_TGT"/>
    <property type="match status" value="1"/>
</dbReference>
<dbReference type="InterPro" id="IPR029402">
    <property type="entry name" value="TGT_C2"/>
</dbReference>
<dbReference type="SUPFAM" id="SSF88697">
    <property type="entry name" value="PUA domain-like"/>
    <property type="match status" value="1"/>
</dbReference>
<evidence type="ECO:0000256" key="1">
    <source>
        <dbReference type="SAM" id="MobiDB-lite"/>
    </source>
</evidence>
<dbReference type="InterPro" id="IPR036974">
    <property type="entry name" value="PUA_sf"/>
</dbReference>
<dbReference type="Pfam" id="PF14810">
    <property type="entry name" value="TGT_C2"/>
    <property type="match status" value="1"/>
</dbReference>
<dbReference type="SMART" id="SM00359">
    <property type="entry name" value="PUA"/>
    <property type="match status" value="1"/>
</dbReference>
<dbReference type="InterPro" id="IPR002478">
    <property type="entry name" value="PUA"/>
</dbReference>
<evidence type="ECO:0000313" key="4">
    <source>
        <dbReference type="Proteomes" id="UP000219453"/>
    </source>
</evidence>
<protein>
    <submittedName>
        <fullName evidence="3">Conserved protein with predicted RNA binding PUA domain</fullName>
    </submittedName>
</protein>
<dbReference type="Proteomes" id="UP000219453">
    <property type="component" value="Unassembled WGS sequence"/>
</dbReference>
<dbReference type="InterPro" id="IPR038250">
    <property type="entry name" value="TGT_C2_sf"/>
</dbReference>
<organism evidence="3 4">
    <name type="scientific">Natronoarchaeum philippinense</name>
    <dbReference type="NCBI Taxonomy" id="558529"/>
    <lineage>
        <taxon>Archaea</taxon>
        <taxon>Methanobacteriati</taxon>
        <taxon>Methanobacteriota</taxon>
        <taxon>Stenosarchaea group</taxon>
        <taxon>Halobacteria</taxon>
        <taxon>Halobacteriales</taxon>
        <taxon>Natronoarchaeaceae</taxon>
    </lineage>
</organism>
<dbReference type="PROSITE" id="PS50890">
    <property type="entry name" value="PUA"/>
    <property type="match status" value="1"/>
</dbReference>
<name>A0A285NTP0_NATPI</name>
<dbReference type="InterPro" id="IPR004521">
    <property type="entry name" value="Uncharacterised_CHP00451"/>
</dbReference>
<evidence type="ECO:0000259" key="2">
    <source>
        <dbReference type="SMART" id="SM00359"/>
    </source>
</evidence>
<feature type="compositionally biased region" description="Polar residues" evidence="1">
    <location>
        <begin position="87"/>
        <end position="96"/>
    </location>
</feature>
<gene>
    <name evidence="3" type="ORF">SAMN06269185_1963</name>
</gene>
<dbReference type="GO" id="GO:0003723">
    <property type="term" value="F:RNA binding"/>
    <property type="evidence" value="ECO:0007669"/>
    <property type="project" value="InterPro"/>
</dbReference>
<dbReference type="NCBIfam" id="TIGR00451">
    <property type="entry name" value="unchar_dom_2"/>
    <property type="match status" value="1"/>
</dbReference>
<reference evidence="3 4" key="1">
    <citation type="submission" date="2017-09" db="EMBL/GenBank/DDBJ databases">
        <authorList>
            <person name="Ehlers B."/>
            <person name="Leendertz F.H."/>
        </authorList>
    </citation>
    <scope>NUCLEOTIDE SEQUENCE [LARGE SCALE GENOMIC DNA]</scope>
    <source>
        <strain evidence="3 4">DSM 27208</strain>
    </source>
</reference>
<dbReference type="EMBL" id="OBEJ01000002">
    <property type="protein sequence ID" value="SNZ12864.1"/>
    <property type="molecule type" value="Genomic_DNA"/>
</dbReference>
<dbReference type="InterPro" id="IPR015947">
    <property type="entry name" value="PUA-like_sf"/>
</dbReference>
<sequence>MTMNESVLALDPARVEALSPLGFRLVAMNEDTDAGGLGQDGRDLRRVAEYQFGAGAGAALFPEDEDYEVKRSSSGRPSQVIADEPRSSSPDSTPSGQDADGGRLITLGVDGRFTLGIEGGRRLAELEHPSNRVVVGDESEPFVRDGSNTFAKFVTEADPDIRSGDEVLVVHHDGSLLAVGRAELSADAMLDFDAGMAVKVRDGAGEPDGE</sequence>
<dbReference type="AlphaFoldDB" id="A0A285NTP0"/>
<feature type="domain" description="PUA" evidence="2">
    <location>
        <begin position="131"/>
        <end position="205"/>
    </location>
</feature>
<feature type="region of interest" description="Disordered" evidence="1">
    <location>
        <begin position="68"/>
        <end position="103"/>
    </location>
</feature>
<dbReference type="SUPFAM" id="SSF88802">
    <property type="entry name" value="Pre-PUA domain"/>
    <property type="match status" value="1"/>
</dbReference>
<accession>A0A285NTP0</accession>
<dbReference type="Gene3D" id="2.30.130.10">
    <property type="entry name" value="PUA domain"/>
    <property type="match status" value="1"/>
</dbReference>
<dbReference type="Pfam" id="PF01472">
    <property type="entry name" value="PUA"/>
    <property type="match status" value="1"/>
</dbReference>